<dbReference type="Proteomes" id="UP000827872">
    <property type="component" value="Linkage Group LG05"/>
</dbReference>
<organism evidence="1 2">
    <name type="scientific">Sphaerodactylus townsendi</name>
    <dbReference type="NCBI Taxonomy" id="933632"/>
    <lineage>
        <taxon>Eukaryota</taxon>
        <taxon>Metazoa</taxon>
        <taxon>Chordata</taxon>
        <taxon>Craniata</taxon>
        <taxon>Vertebrata</taxon>
        <taxon>Euteleostomi</taxon>
        <taxon>Lepidosauria</taxon>
        <taxon>Squamata</taxon>
        <taxon>Bifurcata</taxon>
        <taxon>Gekkota</taxon>
        <taxon>Sphaerodactylidae</taxon>
        <taxon>Sphaerodactylus</taxon>
    </lineage>
</organism>
<proteinExistence type="predicted"/>
<sequence>MNTEFEEQNTILQKHTESMSSAKERLEQELAMEERQTMALQQQLQAVRQALTASFASLPIPAILNLLRDSVLIGGDSSELNGPQCNNSAIASEVHMHAWGSKGAKHLAHILPHNSPARYANNIPSLEMEKWRESSFRCARKTSAFPRDMLTASGKKNLEAEHLGKCKESAGYPLTACPFLAACSSQ</sequence>
<dbReference type="EMBL" id="CM037618">
    <property type="protein sequence ID" value="KAH7999000.1"/>
    <property type="molecule type" value="Genomic_DNA"/>
</dbReference>
<gene>
    <name evidence="1" type="ORF">K3G42_003719</name>
</gene>
<comment type="caution">
    <text evidence="1">The sequence shown here is derived from an EMBL/GenBank/DDBJ whole genome shotgun (WGS) entry which is preliminary data.</text>
</comment>
<evidence type="ECO:0000313" key="2">
    <source>
        <dbReference type="Proteomes" id="UP000827872"/>
    </source>
</evidence>
<evidence type="ECO:0000313" key="1">
    <source>
        <dbReference type="EMBL" id="KAH7999000.1"/>
    </source>
</evidence>
<keyword evidence="2" id="KW-1185">Reference proteome</keyword>
<protein>
    <submittedName>
        <fullName evidence="1">Uncharacterized protein</fullName>
    </submittedName>
</protein>
<name>A0ACB8F2M5_9SAUR</name>
<reference evidence="1" key="1">
    <citation type="submission" date="2021-08" db="EMBL/GenBank/DDBJ databases">
        <title>The first chromosome-level gecko genome reveals the dynamic sex chromosomes of Neotropical dwarf geckos (Sphaerodactylidae: Sphaerodactylus).</title>
        <authorList>
            <person name="Pinto B.J."/>
            <person name="Keating S.E."/>
            <person name="Gamble T."/>
        </authorList>
    </citation>
    <scope>NUCLEOTIDE SEQUENCE</scope>
    <source>
        <strain evidence="1">TG3544</strain>
    </source>
</reference>
<accession>A0ACB8F2M5</accession>